<accession>A0A317EEI1</accession>
<name>A0A317EEI1_9PROT</name>
<dbReference type="AlphaFoldDB" id="A0A317EEI1"/>
<feature type="transmembrane region" description="Helical" evidence="1">
    <location>
        <begin position="179"/>
        <end position="205"/>
    </location>
</feature>
<keyword evidence="1" id="KW-0812">Transmembrane</keyword>
<evidence type="ECO:0000313" key="4">
    <source>
        <dbReference type="Proteomes" id="UP000245461"/>
    </source>
</evidence>
<feature type="domain" description="Fatty acid desaturase" evidence="2">
    <location>
        <begin position="51"/>
        <end position="277"/>
    </location>
</feature>
<evidence type="ECO:0000313" key="3">
    <source>
        <dbReference type="EMBL" id="PWR25161.1"/>
    </source>
</evidence>
<dbReference type="InterPro" id="IPR005804">
    <property type="entry name" value="FA_desaturase_dom"/>
</dbReference>
<sequence>MEEVFVRTNLIKPGRLHELSARSNVKGAIQLCGHFGAIGISGWLLYLTQGTWAVVPVFLVHGILLNFLYAGQHELCHWTVFRTRPLNEVFGRLIGFLMIYPRDFDLIQHTAHHRHTQDWAKDGELARPRYTLLSYLMWFFGPSYWYTRIARILRMAAGRVTEPYIPEARKADVIREARLHLAGYALIAAASVAAGSWAAVTYWLAPLVLTKFVHQMQNTIEHLGLSHEQNILVNTRTTRTNALMRLICWNMQYHTAHHAFPGVPFHRLPQLHREIFDGNNIAPNSMTYLGFQARLWRALAAGPGEVAYADDRVWVRD</sequence>
<comment type="caution">
    <text evidence="3">The sequence shown here is derived from an EMBL/GenBank/DDBJ whole genome shotgun (WGS) entry which is preliminary data.</text>
</comment>
<keyword evidence="1" id="KW-0472">Membrane</keyword>
<protein>
    <submittedName>
        <fullName evidence="3">Rhizopine catabolism protein</fullName>
    </submittedName>
</protein>
<evidence type="ECO:0000256" key="1">
    <source>
        <dbReference type="SAM" id="Phobius"/>
    </source>
</evidence>
<keyword evidence="4" id="KW-1185">Reference proteome</keyword>
<feature type="transmembrane region" description="Helical" evidence="1">
    <location>
        <begin position="130"/>
        <end position="147"/>
    </location>
</feature>
<keyword evidence="1" id="KW-1133">Transmembrane helix</keyword>
<dbReference type="GO" id="GO:0046513">
    <property type="term" value="P:ceramide biosynthetic process"/>
    <property type="evidence" value="ECO:0007669"/>
    <property type="project" value="TreeGrafter"/>
</dbReference>
<dbReference type="PANTHER" id="PTHR12879">
    <property type="entry name" value="SPHINGOLIPID DELTA 4 DESATURASE/C-4 HYDROXYLASE PROTEIN DES2"/>
    <property type="match status" value="1"/>
</dbReference>
<dbReference type="PANTHER" id="PTHR12879:SF8">
    <property type="entry name" value="SPHINGOLIPID DELTA(4)-DESATURASE DES1"/>
    <property type="match status" value="1"/>
</dbReference>
<dbReference type="EMBL" id="QGLE01000002">
    <property type="protein sequence ID" value="PWR25161.1"/>
    <property type="molecule type" value="Genomic_DNA"/>
</dbReference>
<reference evidence="3 4" key="1">
    <citation type="submission" date="2018-05" db="EMBL/GenBank/DDBJ databases">
        <title>Zavarzinia sp. HR-AS.</title>
        <authorList>
            <person name="Lee Y."/>
            <person name="Jeon C.O."/>
        </authorList>
    </citation>
    <scope>NUCLEOTIDE SEQUENCE [LARGE SCALE GENOMIC DNA]</scope>
    <source>
        <strain evidence="3 4">HR-AS</strain>
    </source>
</reference>
<evidence type="ECO:0000259" key="2">
    <source>
        <dbReference type="Pfam" id="PF00487"/>
    </source>
</evidence>
<gene>
    <name evidence="3" type="ORF">DKG74_05190</name>
</gene>
<dbReference type="Pfam" id="PF00487">
    <property type="entry name" value="FA_desaturase"/>
    <property type="match status" value="1"/>
</dbReference>
<dbReference type="GO" id="GO:0016020">
    <property type="term" value="C:membrane"/>
    <property type="evidence" value="ECO:0007669"/>
    <property type="project" value="GOC"/>
</dbReference>
<feature type="transmembrane region" description="Helical" evidence="1">
    <location>
        <begin position="53"/>
        <end position="71"/>
    </location>
</feature>
<dbReference type="OrthoDB" id="9792534at2"/>
<proteinExistence type="predicted"/>
<dbReference type="GO" id="GO:0042284">
    <property type="term" value="F:sphingolipid delta-4 desaturase activity"/>
    <property type="evidence" value="ECO:0007669"/>
    <property type="project" value="TreeGrafter"/>
</dbReference>
<organism evidence="3 4">
    <name type="scientific">Zavarzinia aquatilis</name>
    <dbReference type="NCBI Taxonomy" id="2211142"/>
    <lineage>
        <taxon>Bacteria</taxon>
        <taxon>Pseudomonadati</taxon>
        <taxon>Pseudomonadota</taxon>
        <taxon>Alphaproteobacteria</taxon>
        <taxon>Rhodospirillales</taxon>
        <taxon>Zavarziniaceae</taxon>
        <taxon>Zavarzinia</taxon>
    </lineage>
</organism>
<dbReference type="Proteomes" id="UP000245461">
    <property type="component" value="Unassembled WGS sequence"/>
</dbReference>